<gene>
    <name evidence="7" type="ORF">SAMN05444920_12299</name>
</gene>
<dbReference type="InterPro" id="IPR023213">
    <property type="entry name" value="CAT-like_dom_sf"/>
</dbReference>
<dbReference type="InterPro" id="IPR025110">
    <property type="entry name" value="AMP-bd_C"/>
</dbReference>
<dbReference type="Gene3D" id="3.30.300.30">
    <property type="match status" value="1"/>
</dbReference>
<dbReference type="PROSITE" id="PS00455">
    <property type="entry name" value="AMP_BINDING"/>
    <property type="match status" value="1"/>
</dbReference>
<evidence type="ECO:0000259" key="5">
    <source>
        <dbReference type="Pfam" id="PF00668"/>
    </source>
</evidence>
<feature type="domain" description="Condensation" evidence="5">
    <location>
        <begin position="35"/>
        <end position="482"/>
    </location>
</feature>
<proteinExistence type="predicted"/>
<keyword evidence="1" id="KW-0596">Phosphopantetheine</keyword>
<dbReference type="GO" id="GO:0044550">
    <property type="term" value="P:secondary metabolite biosynthetic process"/>
    <property type="evidence" value="ECO:0007669"/>
    <property type="project" value="UniProtKB-ARBA"/>
</dbReference>
<dbReference type="FunFam" id="3.40.50.12780:FF:000012">
    <property type="entry name" value="Non-ribosomal peptide synthetase"/>
    <property type="match status" value="1"/>
</dbReference>
<reference evidence="7 8" key="1">
    <citation type="submission" date="2016-10" db="EMBL/GenBank/DDBJ databases">
        <authorList>
            <person name="de Groot N.N."/>
        </authorList>
    </citation>
    <scope>NUCLEOTIDE SEQUENCE [LARGE SCALE GENOMIC DNA]</scope>
    <source>
        <strain evidence="7 8">CGMCC 4.7037</strain>
    </source>
</reference>
<dbReference type="NCBIfam" id="TIGR01733">
    <property type="entry name" value="AA-adenyl-dom"/>
    <property type="match status" value="1"/>
</dbReference>
<organism evidence="7 8">
    <name type="scientific">Nonomuraea solani</name>
    <dbReference type="NCBI Taxonomy" id="1144553"/>
    <lineage>
        <taxon>Bacteria</taxon>
        <taxon>Bacillati</taxon>
        <taxon>Actinomycetota</taxon>
        <taxon>Actinomycetes</taxon>
        <taxon>Streptosporangiales</taxon>
        <taxon>Streptosporangiaceae</taxon>
        <taxon>Nonomuraea</taxon>
    </lineage>
</organism>
<feature type="region of interest" description="Disordered" evidence="3">
    <location>
        <begin position="979"/>
        <end position="1017"/>
    </location>
</feature>
<dbReference type="RefSeq" id="WP_103962924.1">
    <property type="nucleotide sequence ID" value="NZ_FNVT01000022.1"/>
</dbReference>
<evidence type="ECO:0000256" key="2">
    <source>
        <dbReference type="ARBA" id="ARBA00022553"/>
    </source>
</evidence>
<dbReference type="InterPro" id="IPR001242">
    <property type="entry name" value="Condensation_dom"/>
</dbReference>
<name>A0A1H6EVJ8_9ACTN</name>
<dbReference type="CDD" id="cd05930">
    <property type="entry name" value="A_NRPS"/>
    <property type="match status" value="1"/>
</dbReference>
<dbReference type="Gene3D" id="3.40.50.980">
    <property type="match status" value="2"/>
</dbReference>
<dbReference type="GO" id="GO:0003824">
    <property type="term" value="F:catalytic activity"/>
    <property type="evidence" value="ECO:0007669"/>
    <property type="project" value="InterPro"/>
</dbReference>
<dbReference type="EMBL" id="FNVT01000022">
    <property type="protein sequence ID" value="SEH01848.1"/>
    <property type="molecule type" value="Genomic_DNA"/>
</dbReference>
<dbReference type="FunFam" id="3.40.50.980:FF:000001">
    <property type="entry name" value="Non-ribosomal peptide synthetase"/>
    <property type="match status" value="1"/>
</dbReference>
<dbReference type="GO" id="GO:0005737">
    <property type="term" value="C:cytoplasm"/>
    <property type="evidence" value="ECO:0007669"/>
    <property type="project" value="TreeGrafter"/>
</dbReference>
<dbReference type="Gene3D" id="3.30.559.30">
    <property type="entry name" value="Nonribosomal peptide synthetase, condensation domain"/>
    <property type="match status" value="1"/>
</dbReference>
<dbReference type="SUPFAM" id="SSF56801">
    <property type="entry name" value="Acetyl-CoA synthetase-like"/>
    <property type="match status" value="1"/>
</dbReference>
<dbReference type="GO" id="GO:0031177">
    <property type="term" value="F:phosphopantetheine binding"/>
    <property type="evidence" value="ECO:0007669"/>
    <property type="project" value="TreeGrafter"/>
</dbReference>
<evidence type="ECO:0000313" key="7">
    <source>
        <dbReference type="EMBL" id="SEH01848.1"/>
    </source>
</evidence>
<evidence type="ECO:0000256" key="1">
    <source>
        <dbReference type="ARBA" id="ARBA00022450"/>
    </source>
</evidence>
<dbReference type="InterPro" id="IPR020845">
    <property type="entry name" value="AMP-binding_CS"/>
</dbReference>
<dbReference type="Pfam" id="PF13193">
    <property type="entry name" value="AMP-binding_C"/>
    <property type="match status" value="1"/>
</dbReference>
<evidence type="ECO:0000313" key="8">
    <source>
        <dbReference type="Proteomes" id="UP000236732"/>
    </source>
</evidence>
<dbReference type="GO" id="GO:0008610">
    <property type="term" value="P:lipid biosynthetic process"/>
    <property type="evidence" value="ECO:0007669"/>
    <property type="project" value="UniProtKB-ARBA"/>
</dbReference>
<evidence type="ECO:0000259" key="4">
    <source>
        <dbReference type="Pfam" id="PF00501"/>
    </source>
</evidence>
<feature type="domain" description="AMP-binding enzyme C-terminal" evidence="6">
    <location>
        <begin position="907"/>
        <end position="980"/>
    </location>
</feature>
<evidence type="ECO:0000259" key="6">
    <source>
        <dbReference type="Pfam" id="PF13193"/>
    </source>
</evidence>
<dbReference type="Gene3D" id="2.30.38.10">
    <property type="entry name" value="Luciferase, Domain 3"/>
    <property type="match status" value="1"/>
</dbReference>
<accession>A0A1H6EVJ8</accession>
<dbReference type="CDD" id="cd19531">
    <property type="entry name" value="LCL_NRPS-like"/>
    <property type="match status" value="1"/>
</dbReference>
<dbReference type="Pfam" id="PF00501">
    <property type="entry name" value="AMP-binding"/>
    <property type="match status" value="1"/>
</dbReference>
<feature type="region of interest" description="Disordered" evidence="3">
    <location>
        <begin position="233"/>
        <end position="254"/>
    </location>
</feature>
<feature type="domain" description="AMP-dependent synthetase/ligase" evidence="4">
    <location>
        <begin position="504"/>
        <end position="850"/>
    </location>
</feature>
<dbReference type="PANTHER" id="PTHR45527">
    <property type="entry name" value="NONRIBOSOMAL PEPTIDE SYNTHETASE"/>
    <property type="match status" value="1"/>
</dbReference>
<dbReference type="OrthoDB" id="2472181at2"/>
<dbReference type="Proteomes" id="UP000236732">
    <property type="component" value="Unassembled WGS sequence"/>
</dbReference>
<evidence type="ECO:0000256" key="3">
    <source>
        <dbReference type="SAM" id="MobiDB-lite"/>
    </source>
</evidence>
<dbReference type="AlphaFoldDB" id="A0A1H6EVJ8"/>
<dbReference type="Gene3D" id="3.30.559.10">
    <property type="entry name" value="Chloramphenicol acetyltransferase-like domain"/>
    <property type="match status" value="1"/>
</dbReference>
<sequence length="1032" mass="111728">MTSRREDIGNLSAEEKRRLLAELLVEKRSRGVDRFSPLQRRLWVLRRMEPGIPTHVLGVSEVRGPLDTAALQEAVRAVAGRHELLTGGFVEVEGEPVWAPSTSVWLSVPVVDVSGLAPDEQDREIGRLVAREAAQVFDLATAPLMRISLVRRAPGHHTMVVVAHQLVMDQASVGLLIREIARTYTGTATPADMPSGGEPATFAGFAEWQRERLATPAAAQDLDHWRHRLGGLPDLNLPSDRPRPPMGGRSLSGAGHHWRVPAGLAARWKEVAAQTATGPTTAAPATVPDVLLAAWLTVLSRYSGQRDLAVGLPVPGRPDEWANVLGPFENTVVLRADLTGDPTFAALVAQIADARAQAMEHRETPFEHLVDELPQGDSTAPPLYQVRFVEDEPAEVTSHAGLEWRQTWTDAPLAPFDLTLRLTTADDGTLAVRLDYATELFDAGTAASMLLHLRTLAEAATEQPGQVLSALPMLPPDEYARLTREWADGPAHTSEPRLVHRLVEEQATRNPEAVAVAAGPERLTYGELNAQANRLARHLRKLGAGPEKRVGVIAERTTHTVTALLAVLKAGAAYVPLDPDTPVERQRFILADAGVEVLLAHSHHQRTWPETVTTITLDNFGSGADDTDLDAPIDPDGLAYIIYTSGSTGTPKGVLVSCANVAHATAARQEVFGESSGVAGAAYLMLAPFTFDASAAGLYWTLGHGGRLVLPDPVEVQDPRLLGRLIEQHQVTHLDGVPSQYAVMLDVQPQALKTLRFCVLAGEALPAALVRQHYETLPEAPLHNEYGPTEATVWSTFFRCPPDFDGDTVPIGRPVPGARVLILDEDLNPLPQGIPGHLHIGGTGITRGYLNRPALTAQHYTPDPHHPGQRLYHTGDRARWLPDGTIEFLGRTDTQTKIRGYRIELGEIETTLQNHPAVTNAVVTTRHDAATGDPRLTAYVIAGDVGREELNTHLLASLPHYMLPATYVFLDKLPLTPHGKVDRQALPSPDTVLDNGPARREHPPTGPGQAVAGMGDDEVDALLNSLMKGARK</sequence>
<keyword evidence="2" id="KW-0597">Phosphoprotein</keyword>
<dbReference type="InterPro" id="IPR000873">
    <property type="entry name" value="AMP-dep_synth/lig_dom"/>
</dbReference>
<keyword evidence="8" id="KW-1185">Reference proteome</keyword>
<dbReference type="Pfam" id="PF00668">
    <property type="entry name" value="Condensation"/>
    <property type="match status" value="1"/>
</dbReference>
<dbReference type="InterPro" id="IPR045851">
    <property type="entry name" value="AMP-bd_C_sf"/>
</dbReference>
<dbReference type="FunFam" id="3.30.300.30:FF:000010">
    <property type="entry name" value="Enterobactin synthetase component F"/>
    <property type="match status" value="1"/>
</dbReference>
<dbReference type="PANTHER" id="PTHR45527:SF1">
    <property type="entry name" value="FATTY ACID SYNTHASE"/>
    <property type="match status" value="1"/>
</dbReference>
<protein>
    <submittedName>
        <fullName evidence="7">Amino acid adenylation domain-containing protein</fullName>
    </submittedName>
</protein>
<dbReference type="InterPro" id="IPR010071">
    <property type="entry name" value="AA_adenyl_dom"/>
</dbReference>
<dbReference type="SUPFAM" id="SSF52777">
    <property type="entry name" value="CoA-dependent acyltransferases"/>
    <property type="match status" value="2"/>
</dbReference>
<dbReference type="GO" id="GO:0043041">
    <property type="term" value="P:amino acid activation for nonribosomal peptide biosynthetic process"/>
    <property type="evidence" value="ECO:0007669"/>
    <property type="project" value="TreeGrafter"/>
</dbReference>